<feature type="domain" description="EamA" evidence="8">
    <location>
        <begin position="13"/>
        <end position="138"/>
    </location>
</feature>
<evidence type="ECO:0000256" key="5">
    <source>
        <dbReference type="ARBA" id="ARBA00023136"/>
    </source>
</evidence>
<feature type="transmembrane region" description="Helical" evidence="7">
    <location>
        <begin position="148"/>
        <end position="169"/>
    </location>
</feature>
<accession>A0ABW3VAN8</accession>
<feature type="transmembrane region" description="Helical" evidence="7">
    <location>
        <begin position="70"/>
        <end position="91"/>
    </location>
</feature>
<dbReference type="Pfam" id="PF00892">
    <property type="entry name" value="EamA"/>
    <property type="match status" value="2"/>
</dbReference>
<dbReference type="InterPro" id="IPR000620">
    <property type="entry name" value="EamA_dom"/>
</dbReference>
<dbReference type="InterPro" id="IPR050638">
    <property type="entry name" value="AA-Vitamin_Transporters"/>
</dbReference>
<feature type="domain" description="EamA" evidence="8">
    <location>
        <begin position="150"/>
        <end position="284"/>
    </location>
</feature>
<keyword evidence="5 7" id="KW-0472">Membrane</keyword>
<evidence type="ECO:0000256" key="4">
    <source>
        <dbReference type="ARBA" id="ARBA00022989"/>
    </source>
</evidence>
<gene>
    <name evidence="9" type="ORF">ACFQ34_02680</name>
</gene>
<feature type="compositionally biased region" description="Basic residues" evidence="6">
    <location>
        <begin position="302"/>
        <end position="312"/>
    </location>
</feature>
<evidence type="ECO:0000259" key="8">
    <source>
        <dbReference type="Pfam" id="PF00892"/>
    </source>
</evidence>
<dbReference type="Proteomes" id="UP001597182">
    <property type="component" value="Unassembled WGS sequence"/>
</dbReference>
<keyword evidence="10" id="KW-1185">Reference proteome</keyword>
<comment type="caution">
    <text evidence="9">The sequence shown here is derived from an EMBL/GenBank/DDBJ whole genome shotgun (WGS) entry which is preliminary data.</text>
</comment>
<evidence type="ECO:0000313" key="9">
    <source>
        <dbReference type="EMBL" id="MFD1232179.1"/>
    </source>
</evidence>
<keyword evidence="4 7" id="KW-1133">Transmembrane helix</keyword>
<evidence type="ECO:0000256" key="2">
    <source>
        <dbReference type="ARBA" id="ARBA00007362"/>
    </source>
</evidence>
<reference evidence="10" key="1">
    <citation type="journal article" date="2019" name="Int. J. Syst. Evol. Microbiol.">
        <title>The Global Catalogue of Microorganisms (GCM) 10K type strain sequencing project: providing services to taxonomists for standard genome sequencing and annotation.</title>
        <authorList>
            <consortium name="The Broad Institute Genomics Platform"/>
            <consortium name="The Broad Institute Genome Sequencing Center for Infectious Disease"/>
            <person name="Wu L."/>
            <person name="Ma J."/>
        </authorList>
    </citation>
    <scope>NUCLEOTIDE SEQUENCE [LARGE SCALE GENOMIC DNA]</scope>
    <source>
        <strain evidence="10">CCUG 49018</strain>
    </source>
</reference>
<name>A0ABW3VAN8_9PSEU</name>
<feature type="transmembrane region" description="Helical" evidence="7">
    <location>
        <begin position="181"/>
        <end position="199"/>
    </location>
</feature>
<evidence type="ECO:0000256" key="6">
    <source>
        <dbReference type="SAM" id="MobiDB-lite"/>
    </source>
</evidence>
<dbReference type="SUPFAM" id="SSF103481">
    <property type="entry name" value="Multidrug resistance efflux transporter EmrE"/>
    <property type="match status" value="2"/>
</dbReference>
<proteinExistence type="inferred from homology"/>
<keyword evidence="3 7" id="KW-0812">Transmembrane</keyword>
<evidence type="ECO:0000313" key="10">
    <source>
        <dbReference type="Proteomes" id="UP001597182"/>
    </source>
</evidence>
<dbReference type="PANTHER" id="PTHR32322:SF2">
    <property type="entry name" value="EAMA DOMAIN-CONTAINING PROTEIN"/>
    <property type="match status" value="1"/>
</dbReference>
<dbReference type="EMBL" id="JBHTMB010000017">
    <property type="protein sequence ID" value="MFD1232179.1"/>
    <property type="molecule type" value="Genomic_DNA"/>
</dbReference>
<sequence>MTRTQSDAAASAALVVLWSAGFIGAVLGTRAAPADTLLAWRFVIAAAILVPVAAARGARLRLSSLRRQAPLGLLSQFAYLGCTVTAVGLGVPAGTTALIAALQPLVVAGLAGPVLGEHVTGRQRVGLLAGLGGVALVVGGDLHSDGVAWWAFLLPVAGMFAMAAGTVLTRRAGTHETPLESLTIQTATTAVLFTLVALVDGRLAPPADPMFWGAVAWVVVLPTFGGFGLYLYVLRRQGATRVSSLLYLTPPTTMIWAYLMFGQIPGLLAVPGIALAAAGVWLVLRTPRARTVGAPSHDGRRERARRLLARHP</sequence>
<protein>
    <submittedName>
        <fullName evidence="9">DMT family transporter</fullName>
    </submittedName>
</protein>
<feature type="region of interest" description="Disordered" evidence="6">
    <location>
        <begin position="291"/>
        <end position="312"/>
    </location>
</feature>
<comment type="similarity">
    <text evidence="2">Belongs to the EamA transporter family.</text>
</comment>
<feature type="transmembrane region" description="Helical" evidence="7">
    <location>
        <begin position="211"/>
        <end position="233"/>
    </location>
</feature>
<dbReference type="PANTHER" id="PTHR32322">
    <property type="entry name" value="INNER MEMBRANE TRANSPORTER"/>
    <property type="match status" value="1"/>
</dbReference>
<feature type="transmembrane region" description="Helical" evidence="7">
    <location>
        <begin position="38"/>
        <end position="58"/>
    </location>
</feature>
<organism evidence="9 10">
    <name type="scientific">Pseudonocardia benzenivorans</name>
    <dbReference type="NCBI Taxonomy" id="228005"/>
    <lineage>
        <taxon>Bacteria</taxon>
        <taxon>Bacillati</taxon>
        <taxon>Actinomycetota</taxon>
        <taxon>Actinomycetes</taxon>
        <taxon>Pseudonocardiales</taxon>
        <taxon>Pseudonocardiaceae</taxon>
        <taxon>Pseudonocardia</taxon>
    </lineage>
</organism>
<feature type="transmembrane region" description="Helical" evidence="7">
    <location>
        <begin position="245"/>
        <end position="261"/>
    </location>
</feature>
<evidence type="ECO:0000256" key="1">
    <source>
        <dbReference type="ARBA" id="ARBA00004141"/>
    </source>
</evidence>
<evidence type="ECO:0000256" key="3">
    <source>
        <dbReference type="ARBA" id="ARBA00022692"/>
    </source>
</evidence>
<dbReference type="InterPro" id="IPR037185">
    <property type="entry name" value="EmrE-like"/>
</dbReference>
<comment type="subcellular location">
    <subcellularLocation>
        <location evidence="1">Membrane</location>
        <topology evidence="1">Multi-pass membrane protein</topology>
    </subcellularLocation>
</comment>
<evidence type="ECO:0000256" key="7">
    <source>
        <dbReference type="SAM" id="Phobius"/>
    </source>
</evidence>
<dbReference type="RefSeq" id="WP_013676667.1">
    <property type="nucleotide sequence ID" value="NZ_BAABKS010000076.1"/>
</dbReference>
<feature type="transmembrane region" description="Helical" evidence="7">
    <location>
        <begin position="267"/>
        <end position="284"/>
    </location>
</feature>